<protein>
    <submittedName>
        <fullName evidence="2">Uncharacterized protein</fullName>
    </submittedName>
</protein>
<dbReference type="EMBL" id="JAPVEA010000004">
    <property type="protein sequence ID" value="KAJ5456040.1"/>
    <property type="molecule type" value="Genomic_DNA"/>
</dbReference>
<feature type="region of interest" description="Disordered" evidence="1">
    <location>
        <begin position="86"/>
        <end position="115"/>
    </location>
</feature>
<feature type="compositionally biased region" description="Polar residues" evidence="1">
    <location>
        <begin position="101"/>
        <end position="115"/>
    </location>
</feature>
<dbReference type="GeneID" id="81597929"/>
<gene>
    <name evidence="2" type="ORF">N7458_004304</name>
</gene>
<name>A0AAD6G598_9EURO</name>
<reference evidence="2" key="1">
    <citation type="submission" date="2022-12" db="EMBL/GenBank/DDBJ databases">
        <authorList>
            <person name="Petersen C."/>
        </authorList>
    </citation>
    <scope>NUCLEOTIDE SEQUENCE</scope>
    <source>
        <strain evidence="2">IBT 16125</strain>
    </source>
</reference>
<keyword evidence="3" id="KW-1185">Reference proteome</keyword>
<reference evidence="2" key="2">
    <citation type="journal article" date="2023" name="IMA Fungus">
        <title>Comparative genomic study of the Penicillium genus elucidates a diverse pangenome and 15 lateral gene transfer events.</title>
        <authorList>
            <person name="Petersen C."/>
            <person name="Sorensen T."/>
            <person name="Nielsen M.R."/>
            <person name="Sondergaard T.E."/>
            <person name="Sorensen J.L."/>
            <person name="Fitzpatrick D.A."/>
            <person name="Frisvad J.C."/>
            <person name="Nielsen K.L."/>
        </authorList>
    </citation>
    <scope>NUCLEOTIDE SEQUENCE</scope>
    <source>
        <strain evidence="2">IBT 16125</strain>
    </source>
</reference>
<sequence>MLTHPRLAREAGHDLGRTISKFPRNPETSNAASRRAELESGIEELSESFLLFSNLLFEVGILQNQPRVTAALQKITQQYVSLAKSGCDEAEQAPTAPADESQPTSPTVSDTRDIISNNNPLITQLGSLPIIGDAF</sequence>
<evidence type="ECO:0000256" key="1">
    <source>
        <dbReference type="SAM" id="MobiDB-lite"/>
    </source>
</evidence>
<proteinExistence type="predicted"/>
<evidence type="ECO:0000313" key="3">
    <source>
        <dbReference type="Proteomes" id="UP001213681"/>
    </source>
</evidence>
<feature type="compositionally biased region" description="Basic and acidic residues" evidence="1">
    <location>
        <begin position="7"/>
        <end position="16"/>
    </location>
</feature>
<feature type="region of interest" description="Disordered" evidence="1">
    <location>
        <begin position="1"/>
        <end position="35"/>
    </location>
</feature>
<dbReference type="Proteomes" id="UP001213681">
    <property type="component" value="Unassembled WGS sequence"/>
</dbReference>
<accession>A0AAD6G598</accession>
<organism evidence="2 3">
    <name type="scientific">Penicillium daleae</name>
    <dbReference type="NCBI Taxonomy" id="63821"/>
    <lineage>
        <taxon>Eukaryota</taxon>
        <taxon>Fungi</taxon>
        <taxon>Dikarya</taxon>
        <taxon>Ascomycota</taxon>
        <taxon>Pezizomycotina</taxon>
        <taxon>Eurotiomycetes</taxon>
        <taxon>Eurotiomycetidae</taxon>
        <taxon>Eurotiales</taxon>
        <taxon>Aspergillaceae</taxon>
        <taxon>Penicillium</taxon>
    </lineage>
</organism>
<evidence type="ECO:0000313" key="2">
    <source>
        <dbReference type="EMBL" id="KAJ5456040.1"/>
    </source>
</evidence>
<dbReference type="RefSeq" id="XP_056768413.1">
    <property type="nucleotide sequence ID" value="XM_056907686.1"/>
</dbReference>
<dbReference type="AlphaFoldDB" id="A0AAD6G598"/>
<comment type="caution">
    <text evidence="2">The sequence shown here is derived from an EMBL/GenBank/DDBJ whole genome shotgun (WGS) entry which is preliminary data.</text>
</comment>